<dbReference type="PANTHER" id="PTHR46579">
    <property type="entry name" value="F5/8 TYPE C DOMAIN-CONTAINING PROTEIN-RELATED"/>
    <property type="match status" value="1"/>
</dbReference>
<dbReference type="PANTHER" id="PTHR46579:SF1">
    <property type="entry name" value="F5_8 TYPE C DOMAIN-CONTAINING PROTEIN"/>
    <property type="match status" value="1"/>
</dbReference>
<dbReference type="AlphaFoldDB" id="A0ABD2WI07"/>
<reference evidence="1 2" key="1">
    <citation type="journal article" date="2024" name="bioRxiv">
        <title>A reference genome for Trichogramma kaykai: A tiny desert-dwelling parasitoid wasp with competing sex-ratio distorters.</title>
        <authorList>
            <person name="Culotta J."/>
            <person name="Lindsey A.R."/>
        </authorList>
    </citation>
    <scope>NUCLEOTIDE SEQUENCE [LARGE SCALE GENOMIC DNA]</scope>
    <source>
        <strain evidence="1 2">KSX58</strain>
    </source>
</reference>
<organism evidence="1 2">
    <name type="scientific">Trichogramma kaykai</name>
    <dbReference type="NCBI Taxonomy" id="54128"/>
    <lineage>
        <taxon>Eukaryota</taxon>
        <taxon>Metazoa</taxon>
        <taxon>Ecdysozoa</taxon>
        <taxon>Arthropoda</taxon>
        <taxon>Hexapoda</taxon>
        <taxon>Insecta</taxon>
        <taxon>Pterygota</taxon>
        <taxon>Neoptera</taxon>
        <taxon>Endopterygota</taxon>
        <taxon>Hymenoptera</taxon>
        <taxon>Apocrita</taxon>
        <taxon>Proctotrupomorpha</taxon>
        <taxon>Chalcidoidea</taxon>
        <taxon>Trichogrammatidae</taxon>
        <taxon>Trichogramma</taxon>
    </lineage>
</organism>
<evidence type="ECO:0000313" key="1">
    <source>
        <dbReference type="EMBL" id="KAL3392495.1"/>
    </source>
</evidence>
<proteinExistence type="predicted"/>
<gene>
    <name evidence="1" type="ORF">TKK_013017</name>
</gene>
<comment type="caution">
    <text evidence="1">The sequence shown here is derived from an EMBL/GenBank/DDBJ whole genome shotgun (WGS) entry which is preliminary data.</text>
</comment>
<name>A0ABD2WI07_9HYME</name>
<accession>A0ABD2WI07</accession>
<keyword evidence="2" id="KW-1185">Reference proteome</keyword>
<evidence type="ECO:0000313" key="2">
    <source>
        <dbReference type="Proteomes" id="UP001627154"/>
    </source>
</evidence>
<dbReference type="EMBL" id="JBJJXI010000104">
    <property type="protein sequence ID" value="KAL3392495.1"/>
    <property type="molecule type" value="Genomic_DNA"/>
</dbReference>
<sequence>MDQNNSTSDVENQVLIENLNEIEEVEKNRKIIFNEDFDSDANCDDSSIASDSDDDSDVIFGDYVQDDRIMFPASNLSVADVIIMVNAIVIKFNPTKKFQESLIEFIKILAGKEFESWRFNTYRAKKQFAPTPGSIKKNFYCLTCNEILLSTDSMKPVHKNVTCPTLWDLPPDYMHGALLGVSKQLLNKWTSCYFNKDHLKKIESRMLNIKLCRDVRRSIRTLDYSGKYKATEWRTWLLFISLPVVKGILPDKEFISYCRLVDSIYVLLKESITDQELNRVEYNLLQFVGESEEIYLPPFITFNVHSLNHYCHAVRNSGPLWTTSAFPFENGIFQFMKEVNSPNGCLLQISEKWIRKSNFQSFLSHQKSDDDRTIEYCKSLFCDRPPLKNCTVVDNITFTDATNTTVKIIDSVSRILNKKPSFIQVFHRCIYKSTLFHGINYKRCLKTQDTIVKTLDDKIYEIHYFIRIDKQSFIYGRQWEIENNDFGLGIDRFPIVRHIFKLRKKLRVNCLVEISNIGQKMLVIDTNDDVYLTSLPNNYEVQ</sequence>
<protein>
    <submittedName>
        <fullName evidence="1">Uncharacterized protein</fullName>
    </submittedName>
</protein>
<dbReference type="Proteomes" id="UP001627154">
    <property type="component" value="Unassembled WGS sequence"/>
</dbReference>